<evidence type="ECO:0000313" key="7">
    <source>
        <dbReference type="EMBL" id="MBC8567395.1"/>
    </source>
</evidence>
<dbReference type="Pfam" id="PF03717">
    <property type="entry name" value="PBP_dimer"/>
    <property type="match status" value="1"/>
</dbReference>
<dbReference type="PANTHER" id="PTHR30627:SF24">
    <property type="entry name" value="PENICILLIN-BINDING PROTEIN 4B"/>
    <property type="match status" value="1"/>
</dbReference>
<evidence type="ECO:0000256" key="4">
    <source>
        <dbReference type="SAM" id="Phobius"/>
    </source>
</evidence>
<dbReference type="EMBL" id="JACRTA010000001">
    <property type="protein sequence ID" value="MBC8567395.1"/>
    <property type="molecule type" value="Genomic_DNA"/>
</dbReference>
<dbReference type="InterPro" id="IPR012338">
    <property type="entry name" value="Beta-lactam/transpept-like"/>
</dbReference>
<keyword evidence="8" id="KW-1185">Reference proteome</keyword>
<keyword evidence="4" id="KW-1133">Transmembrane helix</keyword>
<comment type="similarity">
    <text evidence="2">Belongs to the transpeptidase family.</text>
</comment>
<dbReference type="Gene3D" id="3.40.710.10">
    <property type="entry name" value="DD-peptidase/beta-lactamase superfamily"/>
    <property type="match status" value="1"/>
</dbReference>
<dbReference type="GO" id="GO:0008658">
    <property type="term" value="F:penicillin binding"/>
    <property type="evidence" value="ECO:0007669"/>
    <property type="project" value="InterPro"/>
</dbReference>
<comment type="caution">
    <text evidence="7">The sequence shown here is derived from an EMBL/GenBank/DDBJ whole genome shotgun (WGS) entry which is preliminary data.</text>
</comment>
<evidence type="ECO:0000256" key="3">
    <source>
        <dbReference type="ARBA" id="ARBA00023136"/>
    </source>
</evidence>
<reference evidence="7" key="1">
    <citation type="submission" date="2020-08" db="EMBL/GenBank/DDBJ databases">
        <title>Genome public.</title>
        <authorList>
            <person name="Liu C."/>
            <person name="Sun Q."/>
        </authorList>
    </citation>
    <scope>NUCLEOTIDE SEQUENCE</scope>
    <source>
        <strain evidence="7">NSJ-24</strain>
    </source>
</reference>
<protein>
    <recommendedName>
        <fullName evidence="9">Penicillin-binding protein 2</fullName>
    </recommendedName>
</protein>
<dbReference type="SUPFAM" id="SSF56519">
    <property type="entry name" value="Penicillin binding protein dimerisation domain"/>
    <property type="match status" value="1"/>
</dbReference>
<dbReference type="GO" id="GO:0071972">
    <property type="term" value="F:peptidoglycan L,D-transpeptidase activity"/>
    <property type="evidence" value="ECO:0007669"/>
    <property type="project" value="TreeGrafter"/>
</dbReference>
<dbReference type="PANTHER" id="PTHR30627">
    <property type="entry name" value="PEPTIDOGLYCAN D,D-TRANSPEPTIDASE"/>
    <property type="match status" value="1"/>
</dbReference>
<evidence type="ECO:0000259" key="6">
    <source>
        <dbReference type="Pfam" id="PF03717"/>
    </source>
</evidence>
<evidence type="ECO:0000256" key="1">
    <source>
        <dbReference type="ARBA" id="ARBA00004370"/>
    </source>
</evidence>
<dbReference type="Proteomes" id="UP000610862">
    <property type="component" value="Unassembled WGS sequence"/>
</dbReference>
<dbReference type="Pfam" id="PF00905">
    <property type="entry name" value="Transpeptidase"/>
    <property type="match status" value="1"/>
</dbReference>
<dbReference type="InterPro" id="IPR001460">
    <property type="entry name" value="PCN-bd_Tpept"/>
</dbReference>
<feature type="transmembrane region" description="Helical" evidence="4">
    <location>
        <begin position="12"/>
        <end position="31"/>
    </location>
</feature>
<dbReference type="InterPro" id="IPR050515">
    <property type="entry name" value="Beta-lactam/transpept"/>
</dbReference>
<dbReference type="AlphaFoldDB" id="A0A926E410"/>
<evidence type="ECO:0000259" key="5">
    <source>
        <dbReference type="Pfam" id="PF00905"/>
    </source>
</evidence>
<dbReference type="GO" id="GO:0005886">
    <property type="term" value="C:plasma membrane"/>
    <property type="evidence" value="ECO:0007669"/>
    <property type="project" value="TreeGrafter"/>
</dbReference>
<proteinExistence type="inferred from homology"/>
<dbReference type="RefSeq" id="WP_177269386.1">
    <property type="nucleotide sequence ID" value="NZ_JACRTA010000001.1"/>
</dbReference>
<feature type="domain" description="Penicillin-binding protein transpeptidase" evidence="5">
    <location>
        <begin position="231"/>
        <end position="528"/>
    </location>
</feature>
<dbReference type="InterPro" id="IPR036138">
    <property type="entry name" value="PBP_dimer_sf"/>
</dbReference>
<evidence type="ECO:0008006" key="9">
    <source>
        <dbReference type="Google" id="ProtNLM"/>
    </source>
</evidence>
<gene>
    <name evidence="7" type="ORF">H8692_01305</name>
</gene>
<sequence length="542" mass="58235">MGLMAKNLKRILVIIAVLITLLIFRLFYIQIIGGDELAAATRAQSLISLEGSNTRGIIYDRYGSPLVADNKRYIYIIKEDNFSSDSERLLEELEAKEIDNDDKGYVVYSSEAYDKNTGKKLIEGSDAYVLQASARYSDEQIAAHLIGYVNKQDTSGAAGLELMYDQQLSGLNRRIYAVADVKGNILPGRGLVITSDGEKDSYVKQGIRTTIDKEMQKAIEDIIADMSKDCAVVVLDSKSGGVTAMACTPSFDPNDIDVHMKSSGDELMNKVTQGEYAPGSIFKIVVAAAALEKGIDINQEFECSGSTHVGNLDIGCETGGEDGHGTIDFKEAFSKSCNSFFIKLGQKVGSDDIISMAKKLGLGEKALDGYPQESGGHLMTKQERYGDAIGNLSIGQGETLVTPLQVARMTNVIASGGIDKGVHILMEEESSDGQVLSSETADAVSSMMESVTESGTGKNLELIGEDGIPKAALKTGTAEYSDEDSSKTHGWITGYTPCEEPEYVITVFVEGGISGSAEAGPVFKKIIEYLQESGSYSKPTLA</sequence>
<name>A0A926E410_9FIRM</name>
<organism evidence="7 8">
    <name type="scientific">Lentihominibacter hominis</name>
    <dbReference type="NCBI Taxonomy" id="2763645"/>
    <lineage>
        <taxon>Bacteria</taxon>
        <taxon>Bacillati</taxon>
        <taxon>Bacillota</taxon>
        <taxon>Clostridia</taxon>
        <taxon>Peptostreptococcales</taxon>
        <taxon>Anaerovoracaceae</taxon>
        <taxon>Lentihominibacter</taxon>
    </lineage>
</organism>
<keyword evidence="4" id="KW-0812">Transmembrane</keyword>
<accession>A0A926E410</accession>
<comment type="subcellular location">
    <subcellularLocation>
        <location evidence="1">Membrane</location>
    </subcellularLocation>
</comment>
<evidence type="ECO:0000256" key="2">
    <source>
        <dbReference type="ARBA" id="ARBA00007171"/>
    </source>
</evidence>
<dbReference type="GO" id="GO:0071555">
    <property type="term" value="P:cell wall organization"/>
    <property type="evidence" value="ECO:0007669"/>
    <property type="project" value="TreeGrafter"/>
</dbReference>
<dbReference type="InterPro" id="IPR005311">
    <property type="entry name" value="PBP_dimer"/>
</dbReference>
<feature type="domain" description="Penicillin-binding protein dimerisation" evidence="6">
    <location>
        <begin position="54"/>
        <end position="186"/>
    </location>
</feature>
<dbReference type="SUPFAM" id="SSF56601">
    <property type="entry name" value="beta-lactamase/transpeptidase-like"/>
    <property type="match status" value="1"/>
</dbReference>
<evidence type="ECO:0000313" key="8">
    <source>
        <dbReference type="Proteomes" id="UP000610862"/>
    </source>
</evidence>
<keyword evidence="3 4" id="KW-0472">Membrane</keyword>
<dbReference type="Gene3D" id="3.90.1310.10">
    <property type="entry name" value="Penicillin-binding protein 2a (Domain 2)"/>
    <property type="match status" value="1"/>
</dbReference>